<comment type="caution">
    <text evidence="1">The sequence shown here is derived from an EMBL/GenBank/DDBJ whole genome shotgun (WGS) entry which is preliminary data.</text>
</comment>
<name>X1JUB3_9ZZZZ</name>
<dbReference type="AlphaFoldDB" id="X1JUB3"/>
<gene>
    <name evidence="1" type="ORF">S03H2_61225</name>
</gene>
<evidence type="ECO:0000313" key="1">
    <source>
        <dbReference type="EMBL" id="GAH81864.1"/>
    </source>
</evidence>
<sequence length="42" mass="4723">MGTHAPRLPGYPHLAIQKNPISGMEWIVFWPRDAFCCTLIGP</sequence>
<organism evidence="1">
    <name type="scientific">marine sediment metagenome</name>
    <dbReference type="NCBI Taxonomy" id="412755"/>
    <lineage>
        <taxon>unclassified sequences</taxon>
        <taxon>metagenomes</taxon>
        <taxon>ecological metagenomes</taxon>
    </lineage>
</organism>
<dbReference type="EMBL" id="BARU01039506">
    <property type="protein sequence ID" value="GAH81864.1"/>
    <property type="molecule type" value="Genomic_DNA"/>
</dbReference>
<proteinExistence type="predicted"/>
<reference evidence="1" key="1">
    <citation type="journal article" date="2014" name="Front. Microbiol.">
        <title>High frequency of phylogenetically diverse reductive dehalogenase-homologous genes in deep subseafloor sedimentary metagenomes.</title>
        <authorList>
            <person name="Kawai M."/>
            <person name="Futagami T."/>
            <person name="Toyoda A."/>
            <person name="Takaki Y."/>
            <person name="Nishi S."/>
            <person name="Hori S."/>
            <person name="Arai W."/>
            <person name="Tsubouchi T."/>
            <person name="Morono Y."/>
            <person name="Uchiyama I."/>
            <person name="Ito T."/>
            <person name="Fujiyama A."/>
            <person name="Inagaki F."/>
            <person name="Takami H."/>
        </authorList>
    </citation>
    <scope>NUCLEOTIDE SEQUENCE</scope>
    <source>
        <strain evidence="1">Expedition CK06-06</strain>
    </source>
</reference>
<protein>
    <submittedName>
        <fullName evidence="1">Uncharacterized protein</fullName>
    </submittedName>
</protein>
<accession>X1JUB3</accession>